<name>A0ABQ7JWP1_9FUNG</name>
<organism evidence="2 3">
    <name type="scientific">Linnemannia gamsii</name>
    <dbReference type="NCBI Taxonomy" id="64522"/>
    <lineage>
        <taxon>Eukaryota</taxon>
        <taxon>Fungi</taxon>
        <taxon>Fungi incertae sedis</taxon>
        <taxon>Mucoromycota</taxon>
        <taxon>Mortierellomycotina</taxon>
        <taxon>Mortierellomycetes</taxon>
        <taxon>Mortierellales</taxon>
        <taxon>Mortierellaceae</taxon>
        <taxon>Linnemannia</taxon>
    </lineage>
</organism>
<gene>
    <name evidence="2" type="ORF">BGZ96_009656</name>
</gene>
<keyword evidence="3" id="KW-1185">Reference proteome</keyword>
<dbReference type="InterPro" id="IPR014752">
    <property type="entry name" value="Arrestin-like_C"/>
</dbReference>
<sequence length="498" mass="55042">MNARSLNIQFSGLARSAYHFDSSSLFEHAQPCIPCDKFSYSCDLIDNRIPIFTTDPKQPPRTFPAGAHTFPFSIPLPETLPSVLTTDSVNINYQLTASLQPVSFLPFAQPHQITKHIILLRVNDVPEDSFYSPRQVQFVSKRTDRVQGEVRVPCRVLSTCETVPLNLHLNLRGNSTNVTKVAIELWERAFRLQEQSASASSTDSNGLTTSKVQVDERRVSCQTCQISDWPSCSSTGETIVVSKRLMFKVPQLPLDIWASEPDCIVSNDRRCPLPKGVCNITGVYSLVGLEIQHILRVVVFVDGQLSSGSSSSSTCFPVDDTAQGQTRVHIMGLQEQQPQGEEETELPSYHRSFTTVVVDGDRMAEMDRRSSEALQDFDLLLTRSPLQDATETRVTVTTALAASTVIPGTGTGNETVAVTVHPPCYEESIRSSFASARGVDFADWTRAPSLDQRSLHDSLWDNNNSNSGRVSTSTDTYAQDLANYTERYSYATPLSDAS</sequence>
<dbReference type="Pfam" id="PF00339">
    <property type="entry name" value="Arrestin_N"/>
    <property type="match status" value="1"/>
</dbReference>
<dbReference type="InterPro" id="IPR050357">
    <property type="entry name" value="Arrestin_domain-protein"/>
</dbReference>
<dbReference type="PANTHER" id="PTHR11188:SF17">
    <property type="entry name" value="FI21816P1"/>
    <property type="match status" value="1"/>
</dbReference>
<dbReference type="Gene3D" id="2.60.40.640">
    <property type="match status" value="1"/>
</dbReference>
<feature type="domain" description="Arrestin-like N-terminal" evidence="1">
    <location>
        <begin position="2"/>
        <end position="100"/>
    </location>
</feature>
<protein>
    <recommendedName>
        <fullName evidence="1">Arrestin-like N-terminal domain-containing protein</fullName>
    </recommendedName>
</protein>
<evidence type="ECO:0000313" key="3">
    <source>
        <dbReference type="Proteomes" id="UP001194696"/>
    </source>
</evidence>
<dbReference type="EMBL" id="JAAAIM010000597">
    <property type="protein sequence ID" value="KAG0286188.1"/>
    <property type="molecule type" value="Genomic_DNA"/>
</dbReference>
<proteinExistence type="predicted"/>
<evidence type="ECO:0000259" key="1">
    <source>
        <dbReference type="Pfam" id="PF00339"/>
    </source>
</evidence>
<dbReference type="PANTHER" id="PTHR11188">
    <property type="entry name" value="ARRESTIN DOMAIN CONTAINING PROTEIN"/>
    <property type="match status" value="1"/>
</dbReference>
<accession>A0ABQ7JWP1</accession>
<dbReference type="Proteomes" id="UP001194696">
    <property type="component" value="Unassembled WGS sequence"/>
</dbReference>
<comment type="caution">
    <text evidence="2">The sequence shown here is derived from an EMBL/GenBank/DDBJ whole genome shotgun (WGS) entry which is preliminary data.</text>
</comment>
<reference evidence="2 3" key="1">
    <citation type="journal article" date="2020" name="Fungal Divers.">
        <title>Resolving the Mortierellaceae phylogeny through synthesis of multi-gene phylogenetics and phylogenomics.</title>
        <authorList>
            <person name="Vandepol N."/>
            <person name="Liber J."/>
            <person name="Desiro A."/>
            <person name="Na H."/>
            <person name="Kennedy M."/>
            <person name="Barry K."/>
            <person name="Grigoriev I.V."/>
            <person name="Miller A.N."/>
            <person name="O'Donnell K."/>
            <person name="Stajich J.E."/>
            <person name="Bonito G."/>
        </authorList>
    </citation>
    <scope>NUCLEOTIDE SEQUENCE [LARGE SCALE GENOMIC DNA]</scope>
    <source>
        <strain evidence="2 3">AD045</strain>
    </source>
</reference>
<evidence type="ECO:0000313" key="2">
    <source>
        <dbReference type="EMBL" id="KAG0286188.1"/>
    </source>
</evidence>
<dbReference type="InterPro" id="IPR011021">
    <property type="entry name" value="Arrestin-like_N"/>
</dbReference>